<dbReference type="InterPro" id="IPR045584">
    <property type="entry name" value="Pilin-like"/>
</dbReference>
<feature type="region of interest" description="Disordered" evidence="1">
    <location>
        <begin position="113"/>
        <end position="134"/>
    </location>
</feature>
<sequence length="134" mass="14194">MAAERKNENILRNQKGFTLVEIIAVLVILGILAAVAIPKYFDLQSEARDKALDAALGEGVGRVNQHFAKQLLQGNTPGQIVYSNADDSIGTNLGDFTLDTVSSGNNITLTVTGNSGTQLDGQSKTRTIPRPGSP</sequence>
<feature type="transmembrane region" description="Helical" evidence="2">
    <location>
        <begin position="20"/>
        <end position="41"/>
    </location>
</feature>
<name>A0A5K7YGQ4_9BACT</name>
<dbReference type="PROSITE" id="PS00409">
    <property type="entry name" value="PROKAR_NTER_METHYL"/>
    <property type="match status" value="1"/>
</dbReference>
<dbReference type="EMBL" id="AP021874">
    <property type="protein sequence ID" value="BBO66989.1"/>
    <property type="molecule type" value="Genomic_DNA"/>
</dbReference>
<dbReference type="SUPFAM" id="SSF54523">
    <property type="entry name" value="Pili subunits"/>
    <property type="match status" value="1"/>
</dbReference>
<feature type="compositionally biased region" description="Polar residues" evidence="1">
    <location>
        <begin position="113"/>
        <end position="126"/>
    </location>
</feature>
<protein>
    <recommendedName>
        <fullName evidence="5">Prepilin-type N-terminal cleavage/methylation domain-containing protein</fullName>
    </recommendedName>
</protein>
<organism evidence="3 4">
    <name type="scientific">Desulfosarcina alkanivorans</name>
    <dbReference type="NCBI Taxonomy" id="571177"/>
    <lineage>
        <taxon>Bacteria</taxon>
        <taxon>Pseudomonadati</taxon>
        <taxon>Thermodesulfobacteriota</taxon>
        <taxon>Desulfobacteria</taxon>
        <taxon>Desulfobacterales</taxon>
        <taxon>Desulfosarcinaceae</taxon>
        <taxon>Desulfosarcina</taxon>
    </lineage>
</organism>
<evidence type="ECO:0000256" key="1">
    <source>
        <dbReference type="SAM" id="MobiDB-lite"/>
    </source>
</evidence>
<dbReference type="RefSeq" id="WP_155315294.1">
    <property type="nucleotide sequence ID" value="NZ_AP021874.1"/>
</dbReference>
<dbReference type="Pfam" id="PF07963">
    <property type="entry name" value="N_methyl"/>
    <property type="match status" value="1"/>
</dbReference>
<dbReference type="NCBIfam" id="TIGR02532">
    <property type="entry name" value="IV_pilin_GFxxxE"/>
    <property type="match status" value="1"/>
</dbReference>
<dbReference type="Gene3D" id="3.30.700.10">
    <property type="entry name" value="Glycoprotein, Type 4 Pilin"/>
    <property type="match status" value="1"/>
</dbReference>
<dbReference type="Proteomes" id="UP000427906">
    <property type="component" value="Chromosome"/>
</dbReference>
<gene>
    <name evidence="3" type="ORF">DSCA_09190</name>
</gene>
<dbReference type="OrthoDB" id="5459763at2"/>
<dbReference type="AlphaFoldDB" id="A0A5K7YGQ4"/>
<keyword evidence="4" id="KW-1185">Reference proteome</keyword>
<dbReference type="KEGG" id="dalk:DSCA_09190"/>
<reference evidence="3 4" key="1">
    <citation type="submission" date="2019-11" db="EMBL/GenBank/DDBJ databases">
        <title>Comparative genomics of hydrocarbon-degrading Desulfosarcina strains.</title>
        <authorList>
            <person name="Watanabe M."/>
            <person name="Kojima H."/>
            <person name="Fukui M."/>
        </authorList>
    </citation>
    <scope>NUCLEOTIDE SEQUENCE [LARGE SCALE GENOMIC DNA]</scope>
    <source>
        <strain evidence="3 4">PL12</strain>
    </source>
</reference>
<keyword evidence="2" id="KW-0472">Membrane</keyword>
<proteinExistence type="predicted"/>
<evidence type="ECO:0000256" key="2">
    <source>
        <dbReference type="SAM" id="Phobius"/>
    </source>
</evidence>
<keyword evidence="2" id="KW-1133">Transmembrane helix</keyword>
<evidence type="ECO:0000313" key="4">
    <source>
        <dbReference type="Proteomes" id="UP000427906"/>
    </source>
</evidence>
<accession>A0A5K7YGQ4</accession>
<evidence type="ECO:0008006" key="5">
    <source>
        <dbReference type="Google" id="ProtNLM"/>
    </source>
</evidence>
<keyword evidence="2" id="KW-0812">Transmembrane</keyword>
<evidence type="ECO:0000313" key="3">
    <source>
        <dbReference type="EMBL" id="BBO66989.1"/>
    </source>
</evidence>
<dbReference type="InterPro" id="IPR012902">
    <property type="entry name" value="N_methyl_site"/>
</dbReference>